<accession>A0ACC2LSP6</accession>
<organism evidence="1 2">
    <name type="scientific">Persea americana</name>
    <name type="common">Avocado</name>
    <dbReference type="NCBI Taxonomy" id="3435"/>
    <lineage>
        <taxon>Eukaryota</taxon>
        <taxon>Viridiplantae</taxon>
        <taxon>Streptophyta</taxon>
        <taxon>Embryophyta</taxon>
        <taxon>Tracheophyta</taxon>
        <taxon>Spermatophyta</taxon>
        <taxon>Magnoliopsida</taxon>
        <taxon>Magnoliidae</taxon>
        <taxon>Laurales</taxon>
        <taxon>Lauraceae</taxon>
        <taxon>Persea</taxon>
    </lineage>
</organism>
<reference evidence="1 2" key="1">
    <citation type="journal article" date="2022" name="Hortic Res">
        <title>A haplotype resolved chromosomal level avocado genome allows analysis of novel avocado genes.</title>
        <authorList>
            <person name="Nath O."/>
            <person name="Fletcher S.J."/>
            <person name="Hayward A."/>
            <person name="Shaw L.M."/>
            <person name="Masouleh A.K."/>
            <person name="Furtado A."/>
            <person name="Henry R.J."/>
            <person name="Mitter N."/>
        </authorList>
    </citation>
    <scope>NUCLEOTIDE SEQUENCE [LARGE SCALE GENOMIC DNA]</scope>
    <source>
        <strain evidence="2">cv. Hass</strain>
    </source>
</reference>
<protein>
    <submittedName>
        <fullName evidence="1">Uncharacterized protein</fullName>
    </submittedName>
</protein>
<gene>
    <name evidence="1" type="ORF">MRB53_010480</name>
</gene>
<comment type="caution">
    <text evidence="1">The sequence shown here is derived from an EMBL/GenBank/DDBJ whole genome shotgun (WGS) entry which is preliminary data.</text>
</comment>
<dbReference type="Proteomes" id="UP001234297">
    <property type="component" value="Chromosome 3"/>
</dbReference>
<sequence>MSKEEMKLIIPCAMEGIAPKQGKLTDHELGANDIDKLPDSLLISIISQLAIKDAVRTSALSRRWRHLWKWIPSIDFDFDHQLQNNRYNSQDEPFYVLAERLATIAKHVFSSHLGTISSCRILHYSHNCQSNIAHWLEHLSKRGIQKLVLACHGRSRTPEDTWERLQSTIIHCSSLRALVLSSWELVDATPLLGFQNLRALILKSVHLTEKTIMDIISKCVALEWLVLRSCNHLYSVKIHSPRLKELRLSCLFRLKKIDIDAPSLTTLTLSYVDLTEEIIMDIISKCVALERLFLLSCNIFHSVKIHTPRLKWLELECLFHLKNIDIDAPSLTTLVISSVSVRMFIKLEVPNIGNFHIDHLCEGRINEMGTITKEKLETCDDNMDLLSRCVGLYGVSSRNQFVKLRKLFINVELTNIRHGIVLGYVLRDCVHIQVLHLEIEQYSAWDKSKSTSTLSWFESGYWWKWDAIDYFYYDLKTVTMNGFMGEPLELDFVNHLITKAPGL</sequence>
<name>A0ACC2LSP6_PERAE</name>
<dbReference type="EMBL" id="CM056811">
    <property type="protein sequence ID" value="KAJ8636213.1"/>
    <property type="molecule type" value="Genomic_DNA"/>
</dbReference>
<keyword evidence="2" id="KW-1185">Reference proteome</keyword>
<evidence type="ECO:0000313" key="1">
    <source>
        <dbReference type="EMBL" id="KAJ8636213.1"/>
    </source>
</evidence>
<proteinExistence type="predicted"/>
<evidence type="ECO:0000313" key="2">
    <source>
        <dbReference type="Proteomes" id="UP001234297"/>
    </source>
</evidence>